<dbReference type="Pfam" id="PF13966">
    <property type="entry name" value="zf-RVT"/>
    <property type="match status" value="1"/>
</dbReference>
<sequence>MATAYKSNDICSVDYGIWLKKLKLNPRIECFWWRLLNEAIPTNEFLMNRRLLGHNLCPRGCEEREDTNHIMVHCHKLQQVISILNIWGFTWPLFTSAKDCKYHLEKLSVHNKSLANLYCSLVYFSWKSRNSIKHGKNEWSLNFIARNAISYASIASSNLFLDHWDTNQPSRLNSFWHPPPPELIKVNLDAALTNNYNGGVGGVFRDSKGRFSLAFGIKCLHWDIGYLELMPIRSLKNVIYNWMLDAKGLIIEGDNFNIIKLLHKSFNKDARLLYKEEVEDLSFLDGFGNILFHFTNRNCNKLAHYCANFALLEDFLWEDLSYNKVPPSFFSLLKEECDRLPIT</sequence>
<dbReference type="Pfam" id="PF13456">
    <property type="entry name" value="RVT_3"/>
    <property type="match status" value="1"/>
</dbReference>
<dbReference type="OrthoDB" id="777212at2759"/>
<dbReference type="AlphaFoldDB" id="A0A8T3A876"/>
<dbReference type="PANTHER" id="PTHR47723:SF4">
    <property type="entry name" value="PENTATRICOPEPTIDE REPEAT-CONTAINING-LIKE PROTEIN"/>
    <property type="match status" value="1"/>
</dbReference>
<feature type="domain" description="Reverse transcriptase zinc-binding" evidence="2">
    <location>
        <begin position="17"/>
        <end position="79"/>
    </location>
</feature>
<comment type="caution">
    <text evidence="3">The sequence shown here is derived from an EMBL/GenBank/DDBJ whole genome shotgun (WGS) entry which is preliminary data.</text>
</comment>
<dbReference type="EMBL" id="JAGYWB010000018">
    <property type="protein sequence ID" value="KAI0492161.1"/>
    <property type="molecule type" value="Genomic_DNA"/>
</dbReference>
<dbReference type="InterPro" id="IPR026960">
    <property type="entry name" value="RVT-Znf"/>
</dbReference>
<feature type="domain" description="RNase H type-1" evidence="1">
    <location>
        <begin position="189"/>
        <end position="310"/>
    </location>
</feature>
<gene>
    <name evidence="3" type="ORF">KFK09_026427</name>
</gene>
<accession>A0A8T3A876</accession>
<dbReference type="InterPro" id="IPR053151">
    <property type="entry name" value="RNase_H-like"/>
</dbReference>
<dbReference type="GO" id="GO:0004523">
    <property type="term" value="F:RNA-DNA hybrid ribonuclease activity"/>
    <property type="evidence" value="ECO:0007669"/>
    <property type="project" value="InterPro"/>
</dbReference>
<proteinExistence type="predicted"/>
<dbReference type="PANTHER" id="PTHR47723">
    <property type="entry name" value="OS05G0353850 PROTEIN"/>
    <property type="match status" value="1"/>
</dbReference>
<dbReference type="CDD" id="cd06222">
    <property type="entry name" value="RNase_H_like"/>
    <property type="match status" value="1"/>
</dbReference>
<dbReference type="SMR" id="A0A8T3A876"/>
<dbReference type="GO" id="GO:0003676">
    <property type="term" value="F:nucleic acid binding"/>
    <property type="evidence" value="ECO:0007669"/>
    <property type="project" value="InterPro"/>
</dbReference>
<keyword evidence="4" id="KW-1185">Reference proteome</keyword>
<protein>
    <recommendedName>
        <fullName evidence="5">RNase H type-1 domain-containing protein</fullName>
    </recommendedName>
</protein>
<reference evidence="3" key="1">
    <citation type="journal article" date="2022" name="Front. Genet.">
        <title>Chromosome-Scale Assembly of the Dendrobium nobile Genome Provides Insights Into the Molecular Mechanism of the Biosynthesis of the Medicinal Active Ingredient of Dendrobium.</title>
        <authorList>
            <person name="Xu Q."/>
            <person name="Niu S.-C."/>
            <person name="Li K.-L."/>
            <person name="Zheng P.-J."/>
            <person name="Zhang X.-J."/>
            <person name="Jia Y."/>
            <person name="Liu Y."/>
            <person name="Niu Y.-X."/>
            <person name="Yu L.-H."/>
            <person name="Chen D.-F."/>
            <person name="Zhang G.-Q."/>
        </authorList>
    </citation>
    <scope>NUCLEOTIDE SEQUENCE</scope>
    <source>
        <tissue evidence="3">Leaf</tissue>
    </source>
</reference>
<dbReference type="Proteomes" id="UP000829196">
    <property type="component" value="Unassembled WGS sequence"/>
</dbReference>
<evidence type="ECO:0000313" key="4">
    <source>
        <dbReference type="Proteomes" id="UP000829196"/>
    </source>
</evidence>
<dbReference type="InterPro" id="IPR044730">
    <property type="entry name" value="RNase_H-like_dom_plant"/>
</dbReference>
<evidence type="ECO:0000259" key="1">
    <source>
        <dbReference type="Pfam" id="PF13456"/>
    </source>
</evidence>
<evidence type="ECO:0008006" key="5">
    <source>
        <dbReference type="Google" id="ProtNLM"/>
    </source>
</evidence>
<evidence type="ECO:0000313" key="3">
    <source>
        <dbReference type="EMBL" id="KAI0492161.1"/>
    </source>
</evidence>
<name>A0A8T3A876_DENNO</name>
<dbReference type="InterPro" id="IPR002156">
    <property type="entry name" value="RNaseH_domain"/>
</dbReference>
<evidence type="ECO:0000259" key="2">
    <source>
        <dbReference type="Pfam" id="PF13966"/>
    </source>
</evidence>
<organism evidence="3 4">
    <name type="scientific">Dendrobium nobile</name>
    <name type="common">Orchid</name>
    <dbReference type="NCBI Taxonomy" id="94219"/>
    <lineage>
        <taxon>Eukaryota</taxon>
        <taxon>Viridiplantae</taxon>
        <taxon>Streptophyta</taxon>
        <taxon>Embryophyta</taxon>
        <taxon>Tracheophyta</taxon>
        <taxon>Spermatophyta</taxon>
        <taxon>Magnoliopsida</taxon>
        <taxon>Liliopsida</taxon>
        <taxon>Asparagales</taxon>
        <taxon>Orchidaceae</taxon>
        <taxon>Epidendroideae</taxon>
        <taxon>Malaxideae</taxon>
        <taxon>Dendrobiinae</taxon>
        <taxon>Dendrobium</taxon>
    </lineage>
</organism>